<dbReference type="Proteomes" id="UP000267027">
    <property type="component" value="Unassembled WGS sequence"/>
</dbReference>
<dbReference type="OrthoDB" id="5847285at2759"/>
<reference evidence="4" key="1">
    <citation type="submission" date="2017-02" db="UniProtKB">
        <authorList>
            <consortium name="WormBaseParasite"/>
        </authorList>
    </citation>
    <scope>IDENTIFICATION</scope>
</reference>
<gene>
    <name evidence="2" type="ORF">ACOC_LOCUS5001</name>
</gene>
<feature type="domain" description="BZIP" evidence="1">
    <location>
        <begin position="77"/>
        <end position="92"/>
    </location>
</feature>
<protein>
    <submittedName>
        <fullName evidence="4">BZIP domain-containing protein</fullName>
    </submittedName>
</protein>
<dbReference type="WBParaSite" id="ACOC_0000500001-mRNA-1">
    <property type="protein sequence ID" value="ACOC_0000500001-mRNA-1"/>
    <property type="gene ID" value="ACOC_0000500001"/>
</dbReference>
<sequence length="146" mass="16661">MQYTTTDKSAVPVISLAIDQPVTIVGGDGKEYKVVLQAVEEKPDRKRKLLNTSYTPKPKRAPGLTLANMSIEEINKRKREQNRIAAQRYRQKQKCSKDADKEVSLKCFGEHPHHTSFLITNACSLHFTICKELFRPRGDSSRDTWT</sequence>
<evidence type="ECO:0000313" key="2">
    <source>
        <dbReference type="EMBL" id="VDM56586.1"/>
    </source>
</evidence>
<keyword evidence="3" id="KW-1185">Reference proteome</keyword>
<dbReference type="EMBL" id="UYYA01003842">
    <property type="protein sequence ID" value="VDM56586.1"/>
    <property type="molecule type" value="Genomic_DNA"/>
</dbReference>
<evidence type="ECO:0000313" key="3">
    <source>
        <dbReference type="Proteomes" id="UP000267027"/>
    </source>
</evidence>
<evidence type="ECO:0000313" key="4">
    <source>
        <dbReference type="WBParaSite" id="ACOC_0000500001-mRNA-1"/>
    </source>
</evidence>
<dbReference type="InterPro" id="IPR004827">
    <property type="entry name" value="bZIP"/>
</dbReference>
<accession>A0A0R3PKA4</accession>
<proteinExistence type="predicted"/>
<dbReference type="GO" id="GO:0003700">
    <property type="term" value="F:DNA-binding transcription factor activity"/>
    <property type="evidence" value="ECO:0007669"/>
    <property type="project" value="InterPro"/>
</dbReference>
<dbReference type="PROSITE" id="PS00036">
    <property type="entry name" value="BZIP_BASIC"/>
    <property type="match status" value="1"/>
</dbReference>
<dbReference type="AlphaFoldDB" id="A0A0R3PKA4"/>
<dbReference type="STRING" id="334426.A0A0R3PKA4"/>
<reference evidence="2 3" key="2">
    <citation type="submission" date="2018-11" db="EMBL/GenBank/DDBJ databases">
        <authorList>
            <consortium name="Pathogen Informatics"/>
        </authorList>
    </citation>
    <scope>NUCLEOTIDE SEQUENCE [LARGE SCALE GENOMIC DNA]</scope>
    <source>
        <strain evidence="2 3">Costa Rica</strain>
    </source>
</reference>
<name>A0A0R3PKA4_ANGCS</name>
<organism evidence="4">
    <name type="scientific">Angiostrongylus costaricensis</name>
    <name type="common">Nematode worm</name>
    <dbReference type="NCBI Taxonomy" id="334426"/>
    <lineage>
        <taxon>Eukaryota</taxon>
        <taxon>Metazoa</taxon>
        <taxon>Ecdysozoa</taxon>
        <taxon>Nematoda</taxon>
        <taxon>Chromadorea</taxon>
        <taxon>Rhabditida</taxon>
        <taxon>Rhabditina</taxon>
        <taxon>Rhabditomorpha</taxon>
        <taxon>Strongyloidea</taxon>
        <taxon>Metastrongylidae</taxon>
        <taxon>Angiostrongylus</taxon>
    </lineage>
</organism>
<evidence type="ECO:0000259" key="1">
    <source>
        <dbReference type="PROSITE" id="PS00036"/>
    </source>
</evidence>